<dbReference type="SMART" id="SM00283">
    <property type="entry name" value="MA"/>
    <property type="match status" value="1"/>
</dbReference>
<keyword evidence="7 12" id="KW-1133">Transmembrane helix</keyword>
<keyword evidence="5" id="KW-0997">Cell inner membrane</keyword>
<evidence type="ECO:0000256" key="3">
    <source>
        <dbReference type="ARBA" id="ARBA00022481"/>
    </source>
</evidence>
<keyword evidence="8 12" id="KW-0472">Membrane</keyword>
<dbReference type="GO" id="GO:0007165">
    <property type="term" value="P:signal transduction"/>
    <property type="evidence" value="ECO:0007669"/>
    <property type="project" value="UniProtKB-KW"/>
</dbReference>
<dbReference type="CDD" id="cd06225">
    <property type="entry name" value="HAMP"/>
    <property type="match status" value="1"/>
</dbReference>
<organism evidence="15 16">
    <name type="scientific">Halomonas chromatireducens</name>
    <dbReference type="NCBI Taxonomy" id="507626"/>
    <lineage>
        <taxon>Bacteria</taxon>
        <taxon>Pseudomonadati</taxon>
        <taxon>Pseudomonadota</taxon>
        <taxon>Gammaproteobacteria</taxon>
        <taxon>Oceanospirillales</taxon>
        <taxon>Halomonadaceae</taxon>
        <taxon>Halomonas</taxon>
    </lineage>
</organism>
<keyword evidence="3" id="KW-0488">Methylation</keyword>
<evidence type="ECO:0000256" key="8">
    <source>
        <dbReference type="ARBA" id="ARBA00023136"/>
    </source>
</evidence>
<reference evidence="15 16" key="1">
    <citation type="journal article" date="2016" name="Genome Announc.">
        <title>Draft Genome Sequence of 'Halomonas chromatireducens' Strain AGD 8-3, a Haloalkaliphilic Chromate- and Selenite-Reducing Gammaproteobacterium.</title>
        <authorList>
            <person name="Sharko F.S."/>
            <person name="Shapovalova A.A."/>
            <person name="Tsygankova S.V."/>
            <person name="Komova A.V."/>
            <person name="Boulygina E.S."/>
            <person name="Teslyuk A.B."/>
            <person name="Gotovtsev P.M."/>
            <person name="Namsaraev Z.B."/>
            <person name="Khijniak T.V."/>
            <person name="Nedoluzhko A.V."/>
            <person name="Vasilov R.G."/>
        </authorList>
    </citation>
    <scope>NUCLEOTIDE SEQUENCE [LARGE SCALE GENOMIC DNA]</scope>
    <source>
        <strain evidence="15 16">AGD 8-3</strain>
    </source>
</reference>
<evidence type="ECO:0000259" key="14">
    <source>
        <dbReference type="PROSITE" id="PS50885"/>
    </source>
</evidence>
<protein>
    <submittedName>
        <fullName evidence="15">Aerotaxis receptor</fullName>
    </submittedName>
</protein>
<accession>A0A109UNB0</accession>
<dbReference type="EMBL" id="CP014226">
    <property type="protein sequence ID" value="AMD02523.1"/>
    <property type="molecule type" value="Genomic_DNA"/>
</dbReference>
<gene>
    <name evidence="15" type="primary">aer</name>
    <name evidence="15" type="ORF">LOKO_03483</name>
</gene>
<dbReference type="PANTHER" id="PTHR43531:SF14">
    <property type="entry name" value="METHYL-ACCEPTING CHEMOTAXIS PROTEIN I-RELATED"/>
    <property type="match status" value="1"/>
</dbReference>
<dbReference type="GO" id="GO:0005886">
    <property type="term" value="C:plasma membrane"/>
    <property type="evidence" value="ECO:0007669"/>
    <property type="project" value="UniProtKB-SubCell"/>
</dbReference>
<evidence type="ECO:0000256" key="10">
    <source>
        <dbReference type="ARBA" id="ARBA00029447"/>
    </source>
</evidence>
<dbReference type="Pfam" id="PF00672">
    <property type="entry name" value="HAMP"/>
    <property type="match status" value="1"/>
</dbReference>
<evidence type="ECO:0000256" key="12">
    <source>
        <dbReference type="SAM" id="Phobius"/>
    </source>
</evidence>
<name>A0A109UNB0_9GAMM</name>
<dbReference type="FunFam" id="3.30.450.20:FF:000046">
    <property type="entry name" value="Aerotaxis sensor receptor"/>
    <property type="match status" value="1"/>
</dbReference>
<feature type="transmembrane region" description="Helical" evidence="12">
    <location>
        <begin position="200"/>
        <end position="217"/>
    </location>
</feature>
<dbReference type="STRING" id="507626.LOKO_03483"/>
<evidence type="ECO:0000259" key="13">
    <source>
        <dbReference type="PROSITE" id="PS50111"/>
    </source>
</evidence>
<evidence type="ECO:0000256" key="9">
    <source>
        <dbReference type="ARBA" id="ARBA00023224"/>
    </source>
</evidence>
<sequence>MRQNGPVTQSEYLLQDDDVLISKTDTRSIITYANQRFIDVSGYDYEELHGAPHNLVRHPDMPPSVFADMWHDLQTGEFWSGLVKNRRKNGDHYWVRANVVPIRENGELKGFASIRVKPSAAETTHAEAVYRDIRENGGRYTVKHGRPYRRGALHAVKRIDWRSLSTRSLFASLAIAVLPAALGMTAWSAMTPSASLIDEGVLASGVLGGILLAWLNWKGNARMRRLLHQAHDFSLQVAAGNLKADLPVQRHDELGRMLGSLAFMRQSLGALIGDLERRIGVVEPAVTDLVRNNDAMASRLEQQASAVQETAASAEQITATVSQSAEHAHQAGEVTFGSVTTADQAAEVMQRLATSMQEITRQADNMASIVGTIDSIAFQTNILALNASVEAARAGEHGRGFAVVAQEVRKLASESAGAAHRVQDLINTARKEIEAGRSHAGEAEDTMTAIKAASHRVNGLMQEISAAAAEQSQGIEQISQAIGEIDQATQTSADSMQVADAVGRSRAQVANLLRLLTLDPEVQTLLERGDLDMGHARALLARACPSSAWPTARWPSGAWRSTAAWSRCPSTPARWRPPNSMSERWRCWSSRALPSRGKMSF</sequence>
<dbReference type="InterPro" id="IPR000014">
    <property type="entry name" value="PAS"/>
</dbReference>
<dbReference type="InterPro" id="IPR004090">
    <property type="entry name" value="Chemotax_Me-accpt_rcpt"/>
</dbReference>
<keyword evidence="2" id="KW-1003">Cell membrane</keyword>
<feature type="domain" description="HAMP" evidence="14">
    <location>
        <begin position="217"/>
        <end position="273"/>
    </location>
</feature>
<evidence type="ECO:0000256" key="11">
    <source>
        <dbReference type="PROSITE-ProRule" id="PRU00284"/>
    </source>
</evidence>
<keyword evidence="15" id="KW-0675">Receptor</keyword>
<dbReference type="NCBIfam" id="TIGR00229">
    <property type="entry name" value="sensory_box"/>
    <property type="match status" value="1"/>
</dbReference>
<dbReference type="Pfam" id="PF08447">
    <property type="entry name" value="PAS_3"/>
    <property type="match status" value="1"/>
</dbReference>
<dbReference type="AlphaFoldDB" id="A0A109UNB0"/>
<feature type="domain" description="Methyl-accepting transducer" evidence="13">
    <location>
        <begin position="278"/>
        <end position="500"/>
    </location>
</feature>
<dbReference type="Pfam" id="PF00015">
    <property type="entry name" value="MCPsignal"/>
    <property type="match status" value="1"/>
</dbReference>
<evidence type="ECO:0000256" key="7">
    <source>
        <dbReference type="ARBA" id="ARBA00022989"/>
    </source>
</evidence>
<dbReference type="PRINTS" id="PR00260">
    <property type="entry name" value="CHEMTRNSDUCR"/>
</dbReference>
<dbReference type="PROSITE" id="PS50111">
    <property type="entry name" value="CHEMOTAXIS_TRANSDUC_2"/>
    <property type="match status" value="1"/>
</dbReference>
<keyword evidence="16" id="KW-1185">Reference proteome</keyword>
<dbReference type="InterPro" id="IPR004089">
    <property type="entry name" value="MCPsignal_dom"/>
</dbReference>
<dbReference type="InterPro" id="IPR003660">
    <property type="entry name" value="HAMP_dom"/>
</dbReference>
<dbReference type="SUPFAM" id="SSF58104">
    <property type="entry name" value="Methyl-accepting chemotaxis protein (MCP) signaling domain"/>
    <property type="match status" value="1"/>
</dbReference>
<dbReference type="PROSITE" id="PS50885">
    <property type="entry name" value="HAMP"/>
    <property type="match status" value="1"/>
</dbReference>
<evidence type="ECO:0000256" key="5">
    <source>
        <dbReference type="ARBA" id="ARBA00022519"/>
    </source>
</evidence>
<dbReference type="PANTHER" id="PTHR43531">
    <property type="entry name" value="PROTEIN ICFG"/>
    <property type="match status" value="1"/>
</dbReference>
<dbReference type="SUPFAM" id="SSF55785">
    <property type="entry name" value="PYP-like sensor domain (PAS domain)"/>
    <property type="match status" value="1"/>
</dbReference>
<evidence type="ECO:0000313" key="15">
    <source>
        <dbReference type="EMBL" id="AMD02523.1"/>
    </source>
</evidence>
<dbReference type="CDD" id="cd00130">
    <property type="entry name" value="PAS"/>
    <property type="match status" value="1"/>
</dbReference>
<dbReference type="Proteomes" id="UP000063387">
    <property type="component" value="Chromosome"/>
</dbReference>
<dbReference type="InterPro" id="IPR051310">
    <property type="entry name" value="MCP_chemotaxis"/>
</dbReference>
<dbReference type="Gene3D" id="3.30.450.20">
    <property type="entry name" value="PAS domain"/>
    <property type="match status" value="1"/>
</dbReference>
<dbReference type="CDD" id="cd11386">
    <property type="entry name" value="MCP_signal"/>
    <property type="match status" value="1"/>
</dbReference>
<evidence type="ECO:0000256" key="4">
    <source>
        <dbReference type="ARBA" id="ARBA00022500"/>
    </source>
</evidence>
<dbReference type="GO" id="GO:0004888">
    <property type="term" value="F:transmembrane signaling receptor activity"/>
    <property type="evidence" value="ECO:0007669"/>
    <property type="project" value="InterPro"/>
</dbReference>
<comment type="similarity">
    <text evidence="10">Belongs to the methyl-accepting chemotaxis (MCP) protein family.</text>
</comment>
<dbReference type="InterPro" id="IPR035965">
    <property type="entry name" value="PAS-like_dom_sf"/>
</dbReference>
<keyword evidence="9 11" id="KW-0807">Transducer</keyword>
<reference evidence="15 16" key="2">
    <citation type="submission" date="2016-02" db="EMBL/GenBank/DDBJ databases">
        <authorList>
            <person name="Wen L."/>
            <person name="He K."/>
            <person name="Yang H."/>
        </authorList>
    </citation>
    <scope>NUCLEOTIDE SEQUENCE [LARGE SCALE GENOMIC DNA]</scope>
    <source>
        <strain evidence="15 16">AGD 8-3</strain>
    </source>
</reference>
<dbReference type="PATRIC" id="fig|507626.3.peg.3483"/>
<dbReference type="Gene3D" id="1.10.287.950">
    <property type="entry name" value="Methyl-accepting chemotaxis protein"/>
    <property type="match status" value="1"/>
</dbReference>
<dbReference type="OrthoDB" id="2489132at2"/>
<feature type="transmembrane region" description="Helical" evidence="12">
    <location>
        <begin position="168"/>
        <end position="188"/>
    </location>
</feature>
<dbReference type="GO" id="GO:0006935">
    <property type="term" value="P:chemotaxis"/>
    <property type="evidence" value="ECO:0007669"/>
    <property type="project" value="UniProtKB-KW"/>
</dbReference>
<keyword evidence="6 12" id="KW-0812">Transmembrane</keyword>
<evidence type="ECO:0000313" key="16">
    <source>
        <dbReference type="Proteomes" id="UP000063387"/>
    </source>
</evidence>
<proteinExistence type="inferred from homology"/>
<dbReference type="KEGG" id="hco:LOKO_03483"/>
<evidence type="ECO:0000256" key="6">
    <source>
        <dbReference type="ARBA" id="ARBA00022692"/>
    </source>
</evidence>
<dbReference type="InterPro" id="IPR013655">
    <property type="entry name" value="PAS_fold_3"/>
</dbReference>
<evidence type="ECO:0000256" key="2">
    <source>
        <dbReference type="ARBA" id="ARBA00022475"/>
    </source>
</evidence>
<keyword evidence="4" id="KW-0145">Chemotaxis</keyword>
<evidence type="ECO:0000256" key="1">
    <source>
        <dbReference type="ARBA" id="ARBA00004429"/>
    </source>
</evidence>
<comment type="subcellular location">
    <subcellularLocation>
        <location evidence="1">Cell inner membrane</location>
        <topology evidence="1">Multi-pass membrane protein</topology>
    </subcellularLocation>
</comment>